<evidence type="ECO:0000313" key="2">
    <source>
        <dbReference type="WBParaSite" id="JU765_v2.g19960.t1"/>
    </source>
</evidence>
<dbReference type="Proteomes" id="UP000887576">
    <property type="component" value="Unplaced"/>
</dbReference>
<accession>A0AC34QWI1</accession>
<sequence length="258" mass="30982">MPSIESRMSRKRKHQSKKGKKLIKNIKNEKLPEIDYGYECQICKMILTTGNTCVLKCGHVYHIDCINQGFSSLQCRDSKCQNSAVVCFWPIRCAYFEQFGMKIDPVKPLEKFPNFGSFKENVMCQIFRDHPMHELEKEKPIILFKKAKNYQNTFQVFFQKNKDLSRAYFQLRRTLHFCDAITLSPEYEPFYRQHEMVWREFNHRIDNQFAVLEQYIHSLFYTRFAAEFNFFNSIKNTFEKYEKFLFGDAPKDIFRHSV</sequence>
<name>A0AC34QWI1_9BILA</name>
<protein>
    <submittedName>
        <fullName evidence="2">RING-type domain-containing protein</fullName>
    </submittedName>
</protein>
<dbReference type="WBParaSite" id="JU765_v2.g19960.t1">
    <property type="protein sequence ID" value="JU765_v2.g19960.t1"/>
    <property type="gene ID" value="JU765_v2.g19960"/>
</dbReference>
<proteinExistence type="predicted"/>
<evidence type="ECO:0000313" key="1">
    <source>
        <dbReference type="Proteomes" id="UP000887576"/>
    </source>
</evidence>
<reference evidence="2" key="1">
    <citation type="submission" date="2022-11" db="UniProtKB">
        <authorList>
            <consortium name="WormBaseParasite"/>
        </authorList>
    </citation>
    <scope>IDENTIFICATION</scope>
</reference>
<organism evidence="1 2">
    <name type="scientific">Panagrolaimus sp. JU765</name>
    <dbReference type="NCBI Taxonomy" id="591449"/>
    <lineage>
        <taxon>Eukaryota</taxon>
        <taxon>Metazoa</taxon>
        <taxon>Ecdysozoa</taxon>
        <taxon>Nematoda</taxon>
        <taxon>Chromadorea</taxon>
        <taxon>Rhabditida</taxon>
        <taxon>Tylenchina</taxon>
        <taxon>Panagrolaimomorpha</taxon>
        <taxon>Panagrolaimoidea</taxon>
        <taxon>Panagrolaimidae</taxon>
        <taxon>Panagrolaimus</taxon>
    </lineage>
</organism>